<evidence type="ECO:0000259" key="4">
    <source>
        <dbReference type="Pfam" id="PF01471"/>
    </source>
</evidence>
<feature type="domain" description="3D" evidence="5">
    <location>
        <begin position="357"/>
        <end position="417"/>
    </location>
</feature>
<evidence type="ECO:0000256" key="1">
    <source>
        <dbReference type="ARBA" id="ARBA00022729"/>
    </source>
</evidence>
<evidence type="ECO:0000259" key="5">
    <source>
        <dbReference type="Pfam" id="PF06725"/>
    </source>
</evidence>
<name>A0A1H9WG64_9BACI</name>
<feature type="signal peptide" evidence="3">
    <location>
        <begin position="1"/>
        <end position="29"/>
    </location>
</feature>
<dbReference type="STRING" id="1601833.SAMN05518684_116105"/>
<feature type="domain" description="Peptidoglycan binding-like" evidence="4">
    <location>
        <begin position="48"/>
        <end position="104"/>
    </location>
</feature>
<dbReference type="RefSeq" id="WP_093054672.1">
    <property type="nucleotide sequence ID" value="NZ_FOGT01000016.1"/>
</dbReference>
<dbReference type="SUPFAM" id="SSF47090">
    <property type="entry name" value="PGBD-like"/>
    <property type="match status" value="2"/>
</dbReference>
<dbReference type="Gene3D" id="1.10.101.10">
    <property type="entry name" value="PGBD-like superfamily/PGBD"/>
    <property type="match status" value="2"/>
</dbReference>
<evidence type="ECO:0000256" key="2">
    <source>
        <dbReference type="SAM" id="MobiDB-lite"/>
    </source>
</evidence>
<dbReference type="Pfam" id="PF06725">
    <property type="entry name" value="3D"/>
    <property type="match status" value="1"/>
</dbReference>
<dbReference type="EMBL" id="FOGT01000016">
    <property type="protein sequence ID" value="SES32687.1"/>
    <property type="molecule type" value="Genomic_DNA"/>
</dbReference>
<dbReference type="InterPro" id="IPR036365">
    <property type="entry name" value="PGBD-like_sf"/>
</dbReference>
<accession>A0A1H9WG64</accession>
<keyword evidence="7" id="KW-1185">Reference proteome</keyword>
<evidence type="ECO:0000313" key="6">
    <source>
        <dbReference type="EMBL" id="SES32687.1"/>
    </source>
</evidence>
<dbReference type="AlphaFoldDB" id="A0A1H9WG64"/>
<feature type="chain" id="PRO_5011772447" evidence="3">
    <location>
        <begin position="30"/>
        <end position="418"/>
    </location>
</feature>
<reference evidence="7" key="1">
    <citation type="submission" date="2016-10" db="EMBL/GenBank/DDBJ databases">
        <authorList>
            <person name="Varghese N."/>
            <person name="Submissions S."/>
        </authorList>
    </citation>
    <scope>NUCLEOTIDE SEQUENCE [LARGE SCALE GENOMIC DNA]</scope>
    <source>
        <strain evidence="7">S9</strain>
    </source>
</reference>
<sequence>MSLLKSTLKSVVLTLTGLAVFLVVTPAAADAENDKEFGEKMLGKGKSHSHVVELQELLEAHGYIEDSVQEGVFDQATYEAVTAFQQESGIFVDGLAGPQTIGALSILQKGDEGETVLALQEDLHRLGYYRAAIDGIFGPLTHQAVKDFQAAENILADGLAGPQTYGALHLAAQAHTVTGESEQNKENSKEEKTEPVKTDENKEAGIDENGNKDDEVNESSDQAEEPVSAMDDAAESEDTAEETISSASEEASEEETTEEHTEEAADNNADQGSEESPDDTAASAEAEENSEEESQETEADESSDSSSNASADSQSESSGSTEGTVLTVEATAYTAYCNGCSGMTYTGLDLRNNPDKKVIAVDPNIIPLGSKVYVEGYGTAVAGDIGGAIKGHKIDLFMPDRTDAIQFGRRTLEITVLD</sequence>
<dbReference type="InterPro" id="IPR010611">
    <property type="entry name" value="3D_dom"/>
</dbReference>
<keyword evidence="1 3" id="KW-0732">Signal</keyword>
<evidence type="ECO:0000256" key="3">
    <source>
        <dbReference type="SAM" id="SignalP"/>
    </source>
</evidence>
<feature type="compositionally biased region" description="Basic and acidic residues" evidence="2">
    <location>
        <begin position="182"/>
        <end position="214"/>
    </location>
</feature>
<dbReference type="OrthoDB" id="9798935at2"/>
<dbReference type="GO" id="GO:0004553">
    <property type="term" value="F:hydrolase activity, hydrolyzing O-glycosyl compounds"/>
    <property type="evidence" value="ECO:0007669"/>
    <property type="project" value="InterPro"/>
</dbReference>
<evidence type="ECO:0000313" key="7">
    <source>
        <dbReference type="Proteomes" id="UP000198571"/>
    </source>
</evidence>
<protein>
    <submittedName>
        <fullName evidence="6">3D (Asp-Asp-Asp) domain-containing protein</fullName>
    </submittedName>
</protein>
<dbReference type="CDD" id="cd22786">
    <property type="entry name" value="DPBB_YuiC-like"/>
    <property type="match status" value="1"/>
</dbReference>
<dbReference type="PANTHER" id="PTHR39160">
    <property type="entry name" value="CELL WALL-BINDING PROTEIN YOCH"/>
    <property type="match status" value="1"/>
</dbReference>
<feature type="compositionally biased region" description="Acidic residues" evidence="2">
    <location>
        <begin position="215"/>
        <end position="224"/>
    </location>
</feature>
<dbReference type="Gene3D" id="2.40.40.10">
    <property type="entry name" value="RlpA-like domain"/>
    <property type="match status" value="1"/>
</dbReference>
<dbReference type="Pfam" id="PF01471">
    <property type="entry name" value="PG_binding_1"/>
    <property type="match status" value="2"/>
</dbReference>
<dbReference type="InterPro" id="IPR002477">
    <property type="entry name" value="Peptidoglycan-bd-like"/>
</dbReference>
<dbReference type="InterPro" id="IPR036908">
    <property type="entry name" value="RlpA-like_sf"/>
</dbReference>
<feature type="domain" description="Peptidoglycan binding-like" evidence="4">
    <location>
        <begin position="113"/>
        <end position="168"/>
    </location>
</feature>
<dbReference type="PANTHER" id="PTHR39160:SF6">
    <property type="entry name" value="CELL WALL-BINDING PROTEIN YOCH"/>
    <property type="match status" value="1"/>
</dbReference>
<feature type="region of interest" description="Disordered" evidence="2">
    <location>
        <begin position="175"/>
        <end position="323"/>
    </location>
</feature>
<gene>
    <name evidence="6" type="ORF">SAMN05518684_116105</name>
</gene>
<feature type="compositionally biased region" description="Acidic residues" evidence="2">
    <location>
        <begin position="285"/>
        <end position="303"/>
    </location>
</feature>
<feature type="compositionally biased region" description="Low complexity" evidence="2">
    <location>
        <begin position="304"/>
        <end position="323"/>
    </location>
</feature>
<dbReference type="Proteomes" id="UP000198571">
    <property type="component" value="Unassembled WGS sequence"/>
</dbReference>
<organism evidence="6 7">
    <name type="scientific">Salipaludibacillus aurantiacus</name>
    <dbReference type="NCBI Taxonomy" id="1601833"/>
    <lineage>
        <taxon>Bacteria</taxon>
        <taxon>Bacillati</taxon>
        <taxon>Bacillota</taxon>
        <taxon>Bacilli</taxon>
        <taxon>Bacillales</taxon>
        <taxon>Bacillaceae</taxon>
    </lineage>
</organism>
<proteinExistence type="predicted"/>
<dbReference type="InterPro" id="IPR051933">
    <property type="entry name" value="Resuscitation_pf_RpfB"/>
</dbReference>
<dbReference type="GO" id="GO:0019867">
    <property type="term" value="C:outer membrane"/>
    <property type="evidence" value="ECO:0007669"/>
    <property type="project" value="InterPro"/>
</dbReference>
<dbReference type="InterPro" id="IPR036366">
    <property type="entry name" value="PGBDSf"/>
</dbReference>
<feature type="compositionally biased region" description="Acidic residues" evidence="2">
    <location>
        <begin position="232"/>
        <end position="241"/>
    </location>
</feature>
<dbReference type="SUPFAM" id="SSF50685">
    <property type="entry name" value="Barwin-like endoglucanases"/>
    <property type="match status" value="1"/>
</dbReference>
<dbReference type="GO" id="GO:0009254">
    <property type="term" value="P:peptidoglycan turnover"/>
    <property type="evidence" value="ECO:0007669"/>
    <property type="project" value="InterPro"/>
</dbReference>